<dbReference type="RefSeq" id="WP_002962752.1">
    <property type="nucleotide sequence ID" value="NZ_CP029490.1"/>
</dbReference>
<keyword evidence="3" id="KW-1185">Reference proteome</keyword>
<dbReference type="PANTHER" id="PTHR31131">
    <property type="entry name" value="CHROMOSOME 1, WHOLE GENOME SHOTGUN SEQUENCE"/>
    <property type="match status" value="1"/>
</dbReference>
<evidence type="ECO:0000313" key="2">
    <source>
        <dbReference type="EMBL" id="AWN20536.1"/>
    </source>
</evidence>
<name>A0ABM6W5Q3_9STRE</name>
<reference evidence="2 3" key="1">
    <citation type="submission" date="2018-05" db="EMBL/GenBank/DDBJ databases">
        <title>Complete genome sequences of Streptococcus sobrinus.</title>
        <authorList>
            <person name="Sales M."/>
            <person name="Jensen P.A."/>
        </authorList>
    </citation>
    <scope>NUCLEOTIDE SEQUENCE [LARGE SCALE GENOMIC DNA]</scope>
    <source>
        <strain evidence="2 3">SL1</strain>
    </source>
</reference>
<accession>A0ABM6W5Q3</accession>
<evidence type="ECO:0000313" key="3">
    <source>
        <dbReference type="Proteomes" id="UP000245369"/>
    </source>
</evidence>
<gene>
    <name evidence="2" type="ORF">DK182_03875</name>
</gene>
<dbReference type="Pfam" id="PF13840">
    <property type="entry name" value="ACT_7"/>
    <property type="match status" value="1"/>
</dbReference>
<dbReference type="EMBL" id="CP029490">
    <property type="protein sequence ID" value="AWN20536.1"/>
    <property type="molecule type" value="Genomic_DNA"/>
</dbReference>
<dbReference type="Proteomes" id="UP000245369">
    <property type="component" value="Chromosome"/>
</dbReference>
<proteinExistence type="predicted"/>
<dbReference type="InterPro" id="IPR045865">
    <property type="entry name" value="ACT-like_dom_sf"/>
</dbReference>
<dbReference type="Gene3D" id="3.30.2130.10">
    <property type="entry name" value="VC0802-like"/>
    <property type="match status" value="1"/>
</dbReference>
<sequence>MQIKALKQTFSVCQLADFSQVDWTSPFVFLAKTDQENSLVCPSREIPINANKVDSGWRAFRIEGVLDFSLIGILAEISGLLANHHISIFALSTYNTDYVLTKANQFDRAIDLLAAEGYEILV</sequence>
<dbReference type="GeneID" id="93923655"/>
<dbReference type="InterPro" id="IPR051719">
    <property type="entry name" value="CASTOR_mTORC1"/>
</dbReference>
<dbReference type="PANTHER" id="PTHR31131:SF6">
    <property type="entry name" value="CASTOR ACT DOMAIN-CONTAINING PROTEIN"/>
    <property type="match status" value="1"/>
</dbReference>
<feature type="domain" description="CASTOR ACT" evidence="1">
    <location>
        <begin position="53"/>
        <end position="113"/>
    </location>
</feature>
<dbReference type="InterPro" id="IPR027795">
    <property type="entry name" value="CASTOR_ACT_dom"/>
</dbReference>
<organism evidence="2 3">
    <name type="scientific">Streptococcus sobrinus</name>
    <dbReference type="NCBI Taxonomy" id="1310"/>
    <lineage>
        <taxon>Bacteria</taxon>
        <taxon>Bacillati</taxon>
        <taxon>Bacillota</taxon>
        <taxon>Bacilli</taxon>
        <taxon>Lactobacillales</taxon>
        <taxon>Streptococcaceae</taxon>
        <taxon>Streptococcus</taxon>
    </lineage>
</organism>
<dbReference type="InterPro" id="IPR016540">
    <property type="entry name" value="UCP008459"/>
</dbReference>
<protein>
    <submittedName>
        <fullName evidence="2">ACT domain-containing protein</fullName>
    </submittedName>
</protein>
<dbReference type="PIRSF" id="PIRSF008459">
    <property type="entry name" value="UCP008459"/>
    <property type="match status" value="1"/>
</dbReference>
<evidence type="ECO:0000259" key="1">
    <source>
        <dbReference type="Pfam" id="PF13840"/>
    </source>
</evidence>
<dbReference type="SUPFAM" id="SSF55021">
    <property type="entry name" value="ACT-like"/>
    <property type="match status" value="2"/>
</dbReference>